<dbReference type="CDD" id="cd09159">
    <property type="entry name" value="PLDc_ybhO_like_2"/>
    <property type="match status" value="1"/>
</dbReference>
<keyword evidence="1" id="KW-1003">Cell membrane</keyword>
<keyword evidence="1" id="KW-0594">Phospholipid biosynthesis</keyword>
<organism evidence="3 4">
    <name type="scientific">Ideonella azotifigens</name>
    <dbReference type="NCBI Taxonomy" id="513160"/>
    <lineage>
        <taxon>Bacteria</taxon>
        <taxon>Pseudomonadati</taxon>
        <taxon>Pseudomonadota</taxon>
        <taxon>Betaproteobacteria</taxon>
        <taxon>Burkholderiales</taxon>
        <taxon>Sphaerotilaceae</taxon>
        <taxon>Ideonella</taxon>
    </lineage>
</organism>
<keyword evidence="4" id="KW-1185">Reference proteome</keyword>
<dbReference type="Proteomes" id="UP001500279">
    <property type="component" value="Unassembled WGS sequence"/>
</dbReference>
<evidence type="ECO:0000256" key="1">
    <source>
        <dbReference type="HAMAP-Rule" id="MF_01917"/>
    </source>
</evidence>
<protein>
    <recommendedName>
        <fullName evidence="1">Cardiolipin synthase B</fullName>
        <shortName evidence="1">CL synthase</shortName>
        <ecNumber evidence="1">2.7.8.-</ecNumber>
    </recommendedName>
</protein>
<dbReference type="Pfam" id="PF13091">
    <property type="entry name" value="PLDc_2"/>
    <property type="match status" value="2"/>
</dbReference>
<dbReference type="RefSeq" id="WP_231011522.1">
    <property type="nucleotide sequence ID" value="NZ_BAAAEW010000014.1"/>
</dbReference>
<evidence type="ECO:0000259" key="2">
    <source>
        <dbReference type="PROSITE" id="PS50035"/>
    </source>
</evidence>
<gene>
    <name evidence="3" type="primary">clsB_1</name>
    <name evidence="1" type="synonym">clsB</name>
    <name evidence="3" type="ORF">GCM10009107_25680</name>
</gene>
<dbReference type="EC" id="2.7.8.-" evidence="1"/>
<dbReference type="PROSITE" id="PS50035">
    <property type="entry name" value="PLD"/>
    <property type="match status" value="2"/>
</dbReference>
<dbReference type="SUPFAM" id="SSF56024">
    <property type="entry name" value="Phospholipase D/nuclease"/>
    <property type="match status" value="2"/>
</dbReference>
<dbReference type="NCBIfam" id="NF008427">
    <property type="entry name" value="PRK11263.1"/>
    <property type="match status" value="1"/>
</dbReference>
<feature type="active site" evidence="1">
    <location>
        <position position="353"/>
    </location>
</feature>
<evidence type="ECO:0000313" key="4">
    <source>
        <dbReference type="Proteomes" id="UP001500279"/>
    </source>
</evidence>
<comment type="catalytic activity">
    <reaction evidence="1">
        <text>2 a 1,2-diacyl-sn-glycero-3-phospho-(1'-sn-glycerol) = a cardiolipin + glycerol</text>
        <dbReference type="Rhea" id="RHEA:31451"/>
        <dbReference type="ChEBI" id="CHEBI:17754"/>
        <dbReference type="ChEBI" id="CHEBI:62237"/>
        <dbReference type="ChEBI" id="CHEBI:64716"/>
    </reaction>
</comment>
<comment type="function">
    <text evidence="1">Catalyzes the phosphatidyl group transfer from one phosphatidylglycerol molecule to another to form cardiolipin (CL) (diphosphatidylglycerol) and glycerol.</text>
</comment>
<sequence length="437" mass="48454">MAVQPAASVSDDEPASDGFQFPGAWYTQSRPVFLSGNEAALLRGGDELFPAMVRAIEQALHEVWLATYIFHDDPASEAVAKALIAAARRGVRVRVVVDGFGSSHSLTTVKRWFGDKGVDLAVFRPLTRWWNWLQPGQLRRLHQKLCVVDGTRAFVGGINVIDDRNDLHHGFSDAPRLDFAVALHGPVVAPIEQTVRAVWTRATFGRDWRKETLQLARSAEPVRAARKLLRRMHLLPATPPPLADDTPVVAAFVVRDNLRQRRTIERCMIDAIRMANVRVQLVTPYFYPGRSFRRALIKAARRGVQVRLLLQGKLDYRLAGLAARVMYDELLTAGVEVYEYIPAFLHAKAAVADDEWATVGSSNVDPLSLLLNLEANIVVRNTGFAAALSEELDQAMAVSSRILVAPLRTGLGAMLGRGLVAWLAHWYLRLAGSSEKY</sequence>
<name>A0ABN1K1J2_9BURK</name>
<dbReference type="InterPro" id="IPR030872">
    <property type="entry name" value="Cardiolipin_synth_ClsB"/>
</dbReference>
<feature type="domain" description="PLD phosphodiesterase" evidence="2">
    <location>
        <begin position="341"/>
        <end position="368"/>
    </location>
</feature>
<dbReference type="SMART" id="SM00155">
    <property type="entry name" value="PLDc"/>
    <property type="match status" value="2"/>
</dbReference>
<evidence type="ECO:0000313" key="3">
    <source>
        <dbReference type="EMBL" id="GAA0752141.1"/>
    </source>
</evidence>
<dbReference type="InterPro" id="IPR001736">
    <property type="entry name" value="PLipase_D/transphosphatidylase"/>
</dbReference>
<feature type="active site" evidence="1">
    <location>
        <position position="142"/>
    </location>
</feature>
<dbReference type="PANTHER" id="PTHR21248">
    <property type="entry name" value="CARDIOLIPIN SYNTHASE"/>
    <property type="match status" value="1"/>
</dbReference>
<proteinExistence type="inferred from homology"/>
<accession>A0ABN1K1J2</accession>
<dbReference type="Gene3D" id="3.30.870.10">
    <property type="entry name" value="Endonuclease Chain A"/>
    <property type="match status" value="2"/>
</dbReference>
<dbReference type="PANTHER" id="PTHR21248:SF22">
    <property type="entry name" value="PHOSPHOLIPASE D"/>
    <property type="match status" value="1"/>
</dbReference>
<feature type="active site" evidence="1">
    <location>
        <position position="149"/>
    </location>
</feature>
<comment type="subcellular location">
    <subcellularLocation>
        <location evidence="1">Cell membrane</location>
        <topology evidence="1">Peripheral membrane protein</topology>
    </subcellularLocation>
</comment>
<keyword evidence="1" id="KW-0443">Lipid metabolism</keyword>
<comment type="caution">
    <text evidence="3">The sequence shown here is derived from an EMBL/GenBank/DDBJ whole genome shotgun (WGS) entry which is preliminary data.</text>
</comment>
<comment type="similarity">
    <text evidence="1">Belongs to the phospholipase D family. Cardiolipin synthase subfamily. ClsB sub-subfamily.</text>
</comment>
<keyword evidence="1" id="KW-0808">Transferase</keyword>
<feature type="domain" description="PLD phosphodiesterase" evidence="2">
    <location>
        <begin position="137"/>
        <end position="164"/>
    </location>
</feature>
<dbReference type="EMBL" id="BAAAEW010000014">
    <property type="protein sequence ID" value="GAA0752141.1"/>
    <property type="molecule type" value="Genomic_DNA"/>
</dbReference>
<feature type="active site" evidence="1">
    <location>
        <position position="144"/>
    </location>
</feature>
<keyword evidence="1" id="KW-0472">Membrane</keyword>
<reference evidence="3 4" key="1">
    <citation type="journal article" date="2019" name="Int. J. Syst. Evol. Microbiol.">
        <title>The Global Catalogue of Microorganisms (GCM) 10K type strain sequencing project: providing services to taxonomists for standard genome sequencing and annotation.</title>
        <authorList>
            <consortium name="The Broad Institute Genomics Platform"/>
            <consortium name="The Broad Institute Genome Sequencing Center for Infectious Disease"/>
            <person name="Wu L."/>
            <person name="Ma J."/>
        </authorList>
    </citation>
    <scope>NUCLEOTIDE SEQUENCE [LARGE SCALE GENOMIC DNA]</scope>
    <source>
        <strain evidence="3 4">JCM 15503</strain>
    </source>
</reference>
<dbReference type="HAMAP" id="MF_01917">
    <property type="entry name" value="Cardiolipin_synth_ClsB"/>
    <property type="match status" value="1"/>
</dbReference>
<feature type="active site" evidence="1">
    <location>
        <position position="348"/>
    </location>
</feature>
<keyword evidence="1" id="KW-0444">Lipid biosynthesis</keyword>
<feature type="active site" evidence="1">
    <location>
        <position position="346"/>
    </location>
</feature>
<dbReference type="InterPro" id="IPR025202">
    <property type="entry name" value="PLD-like_dom"/>
</dbReference>
<keyword evidence="1" id="KW-1208">Phospholipid metabolism</keyword>